<dbReference type="AlphaFoldDB" id="A0A0R3M5U9"/>
<comment type="caution">
    <text evidence="1">The sequence shown here is derived from an EMBL/GenBank/DDBJ whole genome shotgun (WGS) entry which is preliminary data.</text>
</comment>
<evidence type="ECO:0000313" key="2">
    <source>
        <dbReference type="Proteomes" id="UP000050863"/>
    </source>
</evidence>
<keyword evidence="2" id="KW-1185">Reference proteome</keyword>
<reference evidence="1 2" key="1">
    <citation type="submission" date="2014-03" db="EMBL/GenBank/DDBJ databases">
        <title>Bradyrhizobium valentinum sp. nov., isolated from effective nodules of Lupinus mariae-josephae, a lupine endemic of basic-lime soils in Eastern Spain.</title>
        <authorList>
            <person name="Duran D."/>
            <person name="Rey L."/>
            <person name="Navarro A."/>
            <person name="Busquets A."/>
            <person name="Imperial J."/>
            <person name="Ruiz-Argueso T."/>
        </authorList>
    </citation>
    <scope>NUCLEOTIDE SEQUENCE [LARGE SCALE GENOMIC DNA]</scope>
    <source>
        <strain evidence="1 2">PAC68</strain>
    </source>
</reference>
<accession>A0A0R3M5U9</accession>
<dbReference type="EMBL" id="LLXZ01000003">
    <property type="protein sequence ID" value="KRR15291.1"/>
    <property type="molecule type" value="Genomic_DNA"/>
</dbReference>
<protein>
    <submittedName>
        <fullName evidence="1">Uncharacterized protein</fullName>
    </submittedName>
</protein>
<organism evidence="1 2">
    <name type="scientific">Bradyrhizobium jicamae</name>
    <dbReference type="NCBI Taxonomy" id="280332"/>
    <lineage>
        <taxon>Bacteria</taxon>
        <taxon>Pseudomonadati</taxon>
        <taxon>Pseudomonadota</taxon>
        <taxon>Alphaproteobacteria</taxon>
        <taxon>Hyphomicrobiales</taxon>
        <taxon>Nitrobacteraceae</taxon>
        <taxon>Bradyrhizobium</taxon>
    </lineage>
</organism>
<evidence type="ECO:0000313" key="1">
    <source>
        <dbReference type="EMBL" id="KRR15291.1"/>
    </source>
</evidence>
<proteinExistence type="predicted"/>
<gene>
    <name evidence="1" type="ORF">CQ12_16005</name>
</gene>
<dbReference type="Proteomes" id="UP000050863">
    <property type="component" value="Unassembled WGS sequence"/>
</dbReference>
<sequence length="59" mass="6927">MKQLACRRRPVYRPLIGQQIVHRLAIAFGTSAIDAFYGDRDRAFSILATRFFFRTTRYS</sequence>
<name>A0A0R3M5U9_9BRAD</name>